<name>A0ABW5S4K2_9BACL</name>
<dbReference type="RefSeq" id="WP_253061190.1">
    <property type="nucleotide sequence ID" value="NZ_JAMXWM010000008.1"/>
</dbReference>
<evidence type="ECO:0000259" key="1">
    <source>
        <dbReference type="Pfam" id="PF13349"/>
    </source>
</evidence>
<organism evidence="2 3">
    <name type="scientific">Sporolactobacillus shoreicorticis</name>
    <dbReference type="NCBI Taxonomy" id="1923877"/>
    <lineage>
        <taxon>Bacteria</taxon>
        <taxon>Bacillati</taxon>
        <taxon>Bacillota</taxon>
        <taxon>Bacilli</taxon>
        <taxon>Bacillales</taxon>
        <taxon>Sporolactobacillaceae</taxon>
        <taxon>Sporolactobacillus</taxon>
    </lineage>
</organism>
<dbReference type="InterPro" id="IPR025164">
    <property type="entry name" value="Toastrack_DUF4097"/>
</dbReference>
<gene>
    <name evidence="2" type="ORF">ACFSUE_09755</name>
</gene>
<dbReference type="Proteomes" id="UP001597399">
    <property type="component" value="Unassembled WGS sequence"/>
</dbReference>
<feature type="domain" description="DUF4097" evidence="1">
    <location>
        <begin position="14"/>
        <end position="110"/>
    </location>
</feature>
<comment type="caution">
    <text evidence="2">The sequence shown here is derived from an EMBL/GenBank/DDBJ whole genome shotgun (WGS) entry which is preliminary data.</text>
</comment>
<sequence>MRNILEETVAMDGIDELIVNTSSTDVELIQTEETLLKAQVWTGDRDEQTNPVALVMNKKDQRLEMRIIRNRNDWLTQIKALTFSSVKVVIELPTRLYDRIAIDGQSSDIRCLNL</sequence>
<evidence type="ECO:0000313" key="2">
    <source>
        <dbReference type="EMBL" id="MFD2693907.1"/>
    </source>
</evidence>
<dbReference type="Pfam" id="PF13349">
    <property type="entry name" value="DUF4097"/>
    <property type="match status" value="1"/>
</dbReference>
<dbReference type="EMBL" id="JBHUMQ010000023">
    <property type="protein sequence ID" value="MFD2693907.1"/>
    <property type="molecule type" value="Genomic_DNA"/>
</dbReference>
<evidence type="ECO:0000313" key="3">
    <source>
        <dbReference type="Proteomes" id="UP001597399"/>
    </source>
</evidence>
<proteinExistence type="predicted"/>
<reference evidence="3" key="1">
    <citation type="journal article" date="2019" name="Int. J. Syst. Evol. Microbiol.">
        <title>The Global Catalogue of Microorganisms (GCM) 10K type strain sequencing project: providing services to taxonomists for standard genome sequencing and annotation.</title>
        <authorList>
            <consortium name="The Broad Institute Genomics Platform"/>
            <consortium name="The Broad Institute Genome Sequencing Center for Infectious Disease"/>
            <person name="Wu L."/>
            <person name="Ma J."/>
        </authorList>
    </citation>
    <scope>NUCLEOTIDE SEQUENCE [LARGE SCALE GENOMIC DNA]</scope>
    <source>
        <strain evidence="3">TISTR 2466</strain>
    </source>
</reference>
<accession>A0ABW5S4K2</accession>
<keyword evidence="3" id="KW-1185">Reference proteome</keyword>
<protein>
    <submittedName>
        <fullName evidence="2">DUF4097 family beta strand repeat-containing protein</fullName>
    </submittedName>
</protein>